<evidence type="ECO:0008006" key="4">
    <source>
        <dbReference type="Google" id="ProtNLM"/>
    </source>
</evidence>
<evidence type="ECO:0000313" key="3">
    <source>
        <dbReference type="Proteomes" id="UP000258016"/>
    </source>
</evidence>
<geneLocation type="plasmid" evidence="2 3">
    <name>unnamed</name>
</geneLocation>
<dbReference type="InterPro" id="IPR032774">
    <property type="entry name" value="WG_beta_rep"/>
</dbReference>
<evidence type="ECO:0000313" key="2">
    <source>
        <dbReference type="EMBL" id="ASR53717.1"/>
    </source>
</evidence>
<reference evidence="2 3" key="1">
    <citation type="submission" date="2017-03" db="EMBL/GenBank/DDBJ databases">
        <title>Complete genome sequence of Blastomonas fulva degrading microcsystin LR.</title>
        <authorList>
            <person name="Lee H.-g."/>
            <person name="Jin L."/>
            <person name="oh H.-M."/>
        </authorList>
    </citation>
    <scope>NUCLEOTIDE SEQUENCE [LARGE SCALE GENOMIC DNA]</scope>
    <source>
        <strain evidence="2 3">T2</strain>
        <plasmid evidence="2 3">unnamed</plasmid>
    </source>
</reference>
<dbReference type="EMBL" id="CP020084">
    <property type="protein sequence ID" value="ASR53717.1"/>
    <property type="molecule type" value="Genomic_DNA"/>
</dbReference>
<organism evidence="2 3">
    <name type="scientific">Blastomonas fulva</name>
    <dbReference type="NCBI Taxonomy" id="1550728"/>
    <lineage>
        <taxon>Bacteria</taxon>
        <taxon>Pseudomonadati</taxon>
        <taxon>Pseudomonadota</taxon>
        <taxon>Alphaproteobacteria</taxon>
        <taxon>Sphingomonadales</taxon>
        <taxon>Sphingomonadaceae</taxon>
        <taxon>Blastomonas</taxon>
    </lineage>
</organism>
<dbReference type="Proteomes" id="UP000258016">
    <property type="component" value="Plasmid unnamed"/>
</dbReference>
<keyword evidence="3" id="KW-1185">Reference proteome</keyword>
<feature type="chain" id="PRO_5046531613" description="WG repeat-containing protein" evidence="1">
    <location>
        <begin position="41"/>
        <end position="246"/>
    </location>
</feature>
<accession>A0ABN5BE73</accession>
<gene>
    <name evidence="2" type="ORF">B5J99_18975</name>
</gene>
<evidence type="ECO:0000256" key="1">
    <source>
        <dbReference type="SAM" id="SignalP"/>
    </source>
</evidence>
<keyword evidence="2" id="KW-0614">Plasmid</keyword>
<dbReference type="Pfam" id="PF14903">
    <property type="entry name" value="WG_beta_rep"/>
    <property type="match status" value="1"/>
</dbReference>
<name>A0ABN5BE73_9SPHN</name>
<sequence length="246" mass="26934">MIVTGGRRIRRRLPKSCRRLSGALLSASVISLLAMPLAQAADDQPSLASNNFGDDPSGSQRPHLIREHDLRLASQERDSDTLSLSCVTLREGTFEPLGDCARPAADGSYVVSAEALRQLDFDGWGLATMAIRERGYAYVRRDGRALVVTTFDNFPDEFNSGLVRVKIGEKLGFANRRLRVVIPATYDGAFTFDKGRAWVCIGCVTVSDGEHSFYKGGTALCIDRRGRTRPAAGCGTRGWLPPQLRE</sequence>
<protein>
    <recommendedName>
        <fullName evidence="4">WG repeat-containing protein</fullName>
    </recommendedName>
</protein>
<proteinExistence type="predicted"/>
<feature type="signal peptide" evidence="1">
    <location>
        <begin position="1"/>
        <end position="40"/>
    </location>
</feature>
<keyword evidence="1" id="KW-0732">Signal</keyword>